<keyword evidence="1" id="KW-0812">Transmembrane</keyword>
<evidence type="ECO:0000256" key="1">
    <source>
        <dbReference type="SAM" id="Phobius"/>
    </source>
</evidence>
<name>A0A174H0K7_9FIRM</name>
<feature type="transmembrane region" description="Helical" evidence="1">
    <location>
        <begin position="31"/>
        <end position="49"/>
    </location>
</feature>
<keyword evidence="1" id="KW-1133">Transmembrane helix</keyword>
<reference evidence="3 4" key="1">
    <citation type="submission" date="2015-09" db="EMBL/GenBank/DDBJ databases">
        <authorList>
            <consortium name="Pathogen Informatics"/>
        </authorList>
    </citation>
    <scope>NUCLEOTIDE SEQUENCE [LARGE SCALE GENOMIC DNA]</scope>
    <source>
        <strain evidence="3 4">2789STDY5834861</strain>
    </source>
</reference>
<evidence type="ECO:0000313" key="3">
    <source>
        <dbReference type="EMBL" id="CUO68414.1"/>
    </source>
</evidence>
<accession>A0A174H0K7</accession>
<gene>
    <name evidence="3" type="ORF">ERS852476_03625</name>
</gene>
<dbReference type="EMBL" id="CYZP01000054">
    <property type="protein sequence ID" value="CUO68414.1"/>
    <property type="molecule type" value="Genomic_DNA"/>
</dbReference>
<dbReference type="SUPFAM" id="SSF55874">
    <property type="entry name" value="ATPase domain of HSP90 chaperone/DNA topoisomerase II/histidine kinase"/>
    <property type="match status" value="1"/>
</dbReference>
<dbReference type="Gene3D" id="3.30.565.10">
    <property type="entry name" value="Histidine kinase-like ATPase, C-terminal domain"/>
    <property type="match status" value="1"/>
</dbReference>
<keyword evidence="1" id="KW-0472">Membrane</keyword>
<evidence type="ECO:0000259" key="2">
    <source>
        <dbReference type="Pfam" id="PF14501"/>
    </source>
</evidence>
<dbReference type="Proteomes" id="UP000095645">
    <property type="component" value="Unassembled WGS sequence"/>
</dbReference>
<sequence length="428" mass="49633">MLILTFIMNLFDFYIVDKYYYCFSKERKRNTFFSITTLVASAFVLSIVNAIGYPIANLICSMFLIYLYCTNFMLPRTYYLFLPMLYLGLGFITEPIGVLLLDSFSEIFPNLSESVNYFISVMLCELIRLFTVIIIKNYWKGNLIDLPLKINVFLCLIHILGIISCCIVVRVIWLYDIPEEWLLCTSIIFIVLFINILIFSVFKKMNTIYASIYEKEMIIQEAKLKEAYYSEVDKSSQYLRKIRHDLKNKLIGIYGIEDDNELIRTKIKEIIGELEDSKKNLYTDNCILNSVLNIKYSAAQVADIKIESNIFVPKYMNIDYGDMGVLFGNLLDNAIEANQGVDRKKRWINVSVKYEEHILIINIKNSKIRGSRRKKKGYLNHGIGLNSVKQIVEKFNGIVEVQDFGEMYEVSAILYGICDDKDLGKSVL</sequence>
<dbReference type="RefSeq" id="WP_055058941.1">
    <property type="nucleotide sequence ID" value="NZ_CYZP01000054.1"/>
</dbReference>
<proteinExistence type="predicted"/>
<feature type="transmembrane region" description="Helical" evidence="1">
    <location>
        <begin position="55"/>
        <end position="74"/>
    </location>
</feature>
<keyword evidence="3" id="KW-0808">Transferase</keyword>
<dbReference type="AlphaFoldDB" id="A0A174H0K7"/>
<dbReference type="InterPro" id="IPR036890">
    <property type="entry name" value="HATPase_C_sf"/>
</dbReference>
<feature type="domain" description="Sensor histidine kinase NatK-like C-terminal" evidence="2">
    <location>
        <begin position="322"/>
        <end position="403"/>
    </location>
</feature>
<dbReference type="Pfam" id="PF14501">
    <property type="entry name" value="HATPase_c_5"/>
    <property type="match status" value="1"/>
</dbReference>
<feature type="transmembrane region" description="Helical" evidence="1">
    <location>
        <begin position="86"/>
        <end position="105"/>
    </location>
</feature>
<dbReference type="InterPro" id="IPR032834">
    <property type="entry name" value="NatK-like_C"/>
</dbReference>
<feature type="transmembrane region" description="Helical" evidence="1">
    <location>
        <begin position="117"/>
        <end position="139"/>
    </location>
</feature>
<feature type="transmembrane region" description="Helical" evidence="1">
    <location>
        <begin position="181"/>
        <end position="202"/>
    </location>
</feature>
<organism evidence="3 4">
    <name type="scientific">Blautia obeum</name>
    <dbReference type="NCBI Taxonomy" id="40520"/>
    <lineage>
        <taxon>Bacteria</taxon>
        <taxon>Bacillati</taxon>
        <taxon>Bacillota</taxon>
        <taxon>Clostridia</taxon>
        <taxon>Lachnospirales</taxon>
        <taxon>Lachnospiraceae</taxon>
        <taxon>Blautia</taxon>
    </lineage>
</organism>
<dbReference type="GO" id="GO:0016301">
    <property type="term" value="F:kinase activity"/>
    <property type="evidence" value="ECO:0007669"/>
    <property type="project" value="UniProtKB-KW"/>
</dbReference>
<evidence type="ECO:0000313" key="4">
    <source>
        <dbReference type="Proteomes" id="UP000095645"/>
    </source>
</evidence>
<keyword evidence="3" id="KW-0418">Kinase</keyword>
<protein>
    <submittedName>
        <fullName evidence="3">Sensory histidine kinase DcuS</fullName>
    </submittedName>
</protein>
<feature type="transmembrane region" description="Helical" evidence="1">
    <location>
        <begin position="151"/>
        <end position="175"/>
    </location>
</feature>